<dbReference type="EMBL" id="FLYH01000064">
    <property type="protein sequence ID" value="SCA59709.1"/>
    <property type="molecule type" value="Genomic_DNA"/>
</dbReference>
<evidence type="ECO:0000313" key="1">
    <source>
        <dbReference type="EMBL" id="SCA59709.1"/>
    </source>
</evidence>
<dbReference type="VEuPathDB" id="PlasmoDB:PVP01_0007970"/>
<gene>
    <name evidence="1" type="ORF">PVT01_000034900</name>
</gene>
<reference evidence="1 2" key="1">
    <citation type="submission" date="2016-07" db="EMBL/GenBank/DDBJ databases">
        <authorList>
            <consortium name="Pathogen Informatics"/>
        </authorList>
    </citation>
    <scope>NUCLEOTIDE SEQUENCE [LARGE SCALE GENOMIC DNA]</scope>
</reference>
<dbReference type="AlphaFoldDB" id="A0A1G4E2G3"/>
<dbReference type="VEuPathDB" id="PlasmoDB:PVPAM_070005900"/>
<dbReference type="InterPro" id="IPR008780">
    <property type="entry name" value="Plasmodium_Vir"/>
</dbReference>
<accession>A0A1G4E2G3</accession>
<sequence>MPCTKDLGIYEFCENSPYFNVLLDYFEKNKSTGVNGIKCNLSTSTMTFLDGSSAENICKEFKFLYKSFRTIKAKHTNEKDIYSYSDCDFMNYWLNDKLRKSVKNGDQIDVRSFYKEIKNKNQEFFSEIENFENYMKNIDPEILKNMKLLYDLYDYERTILNMLLSSDQSEEYENSCSFYTKNCYEKYNEAIGRCYGIYDEFYRALKDFKNRYNFSMKQETQDINMCRTSSHFDLPERDPVLEREEKKIMLIQGSTSSLIVLLTIPLIYKFTPVGPFLQEKIKKVKNMWKSPKKNKEKMLSSSMDIGNNISDNRKYKLAYNSVTNE</sequence>
<dbReference type="Pfam" id="PF05795">
    <property type="entry name" value="Plasmodium_Vir"/>
    <property type="match status" value="1"/>
</dbReference>
<name>A0A1G4E2G3_PLAVI</name>
<dbReference type="Proteomes" id="UP000196402">
    <property type="component" value="Unassembled WGS sequence"/>
</dbReference>
<proteinExistence type="predicted"/>
<dbReference type="VEuPathDB" id="PlasmoDB:PVW1_100007300"/>
<organism evidence="1 2">
    <name type="scientific">Plasmodium vivax</name>
    <name type="common">malaria parasite P. vivax</name>
    <dbReference type="NCBI Taxonomy" id="5855"/>
    <lineage>
        <taxon>Eukaryota</taxon>
        <taxon>Sar</taxon>
        <taxon>Alveolata</taxon>
        <taxon>Apicomplexa</taxon>
        <taxon>Aconoidasida</taxon>
        <taxon>Haemosporida</taxon>
        <taxon>Plasmodiidae</taxon>
        <taxon>Plasmodium</taxon>
        <taxon>Plasmodium (Plasmodium)</taxon>
    </lineage>
</organism>
<protein>
    <submittedName>
        <fullName evidence="1">VIR protein</fullName>
    </submittedName>
</protein>
<evidence type="ECO:0000313" key="2">
    <source>
        <dbReference type="Proteomes" id="UP000196402"/>
    </source>
</evidence>